<dbReference type="GO" id="GO:0016787">
    <property type="term" value="F:hydrolase activity"/>
    <property type="evidence" value="ECO:0007669"/>
    <property type="project" value="UniProtKB-KW"/>
</dbReference>
<keyword evidence="2" id="KW-0378">Hydrolase</keyword>
<proteinExistence type="predicted"/>
<name>A0AAW8DFL9_9MICC</name>
<dbReference type="EMBL" id="JAUSRG010000002">
    <property type="protein sequence ID" value="MDP9904231.1"/>
    <property type="molecule type" value="Genomic_DNA"/>
</dbReference>
<sequence>MEWQTDILGADFESCAFEAAGPDGVVRRATLVRHVPRQGADSPGGFPPSANRSVLFLHGWSDYFFNVALAEFWTGQGFHFYALDMHNHGRSLQADRPGGYVEHLNDYDAEISKAIDMIRSSDGHGQEPGSLTLMGHSTGGLVAALWVSSHPGSVQYLVLNSPWLEMHGSSVVRRAAQTMVKPLARFRPTTILRLPERGFYYRSISSSAEGEWLLDDKYRPPLAFPMRAGWLSAVLSGHTRVARGLRIDIPILVLISGASANGMVWQESMRHSDAVLDVNTMAVRAMTLGRTVTLERVDGGLHDVFLSAGPVRADAYDRLARWIHGYITNEPRTEPPAGYELGQAGETP</sequence>
<gene>
    <name evidence="2" type="ORF">J2S90_001177</name>
    <name evidence="3" type="ORF">J2S93_000522</name>
</gene>
<dbReference type="Gene3D" id="3.40.50.1820">
    <property type="entry name" value="alpha/beta hydrolase"/>
    <property type="match status" value="1"/>
</dbReference>
<dbReference type="InterPro" id="IPR051044">
    <property type="entry name" value="MAG_DAG_Lipase"/>
</dbReference>
<comment type="caution">
    <text evidence="2">The sequence shown here is derived from an EMBL/GenBank/DDBJ whole genome shotgun (WGS) entry which is preliminary data.</text>
</comment>
<evidence type="ECO:0000313" key="3">
    <source>
        <dbReference type="EMBL" id="MDQ0179115.1"/>
    </source>
</evidence>
<dbReference type="InterPro" id="IPR029058">
    <property type="entry name" value="AB_hydrolase_fold"/>
</dbReference>
<dbReference type="Proteomes" id="UP001242995">
    <property type="component" value="Unassembled WGS sequence"/>
</dbReference>
<dbReference type="Proteomes" id="UP001230951">
    <property type="component" value="Unassembled WGS sequence"/>
</dbReference>
<evidence type="ECO:0000313" key="2">
    <source>
        <dbReference type="EMBL" id="MDP9904231.1"/>
    </source>
</evidence>
<organism evidence="2 5">
    <name type="scientific">Arthrobacter bambusae</name>
    <dbReference type="NCBI Taxonomy" id="1338426"/>
    <lineage>
        <taxon>Bacteria</taxon>
        <taxon>Bacillati</taxon>
        <taxon>Actinomycetota</taxon>
        <taxon>Actinomycetes</taxon>
        <taxon>Micrococcales</taxon>
        <taxon>Micrococcaceae</taxon>
        <taxon>Arthrobacter</taxon>
    </lineage>
</organism>
<keyword evidence="4" id="KW-1185">Reference proteome</keyword>
<dbReference type="Pfam" id="PF12146">
    <property type="entry name" value="Hydrolase_4"/>
    <property type="match status" value="1"/>
</dbReference>
<dbReference type="AlphaFoldDB" id="A0AAW8DFL9"/>
<dbReference type="EMBL" id="JAUSTF010000001">
    <property type="protein sequence ID" value="MDQ0179115.1"/>
    <property type="molecule type" value="Genomic_DNA"/>
</dbReference>
<evidence type="ECO:0000259" key="1">
    <source>
        <dbReference type="Pfam" id="PF12146"/>
    </source>
</evidence>
<evidence type="ECO:0000313" key="5">
    <source>
        <dbReference type="Proteomes" id="UP001242995"/>
    </source>
</evidence>
<dbReference type="SUPFAM" id="SSF53474">
    <property type="entry name" value="alpha/beta-Hydrolases"/>
    <property type="match status" value="1"/>
</dbReference>
<protein>
    <submittedName>
        <fullName evidence="2">Alpha-beta hydrolase superfamily lysophospholipase</fullName>
    </submittedName>
</protein>
<feature type="domain" description="Serine aminopeptidase S33" evidence="1">
    <location>
        <begin position="50"/>
        <end position="258"/>
    </location>
</feature>
<accession>A0AAW8DFL9</accession>
<dbReference type="PANTHER" id="PTHR11614">
    <property type="entry name" value="PHOSPHOLIPASE-RELATED"/>
    <property type="match status" value="1"/>
</dbReference>
<reference evidence="2 4" key="1">
    <citation type="submission" date="2023-07" db="EMBL/GenBank/DDBJ databases">
        <title>Sorghum-associated microbial communities from plants grown in Nebraska, USA.</title>
        <authorList>
            <person name="Schachtman D."/>
        </authorList>
    </citation>
    <scope>NUCLEOTIDE SEQUENCE</scope>
    <source>
        <strain evidence="2">DS1006</strain>
        <strain evidence="3 4">DS1016</strain>
    </source>
</reference>
<evidence type="ECO:0000313" key="4">
    <source>
        <dbReference type="Proteomes" id="UP001230951"/>
    </source>
</evidence>
<dbReference type="RefSeq" id="WP_284989018.1">
    <property type="nucleotide sequence ID" value="NZ_JAUSRG010000002.1"/>
</dbReference>
<dbReference type="InterPro" id="IPR022742">
    <property type="entry name" value="Hydrolase_4"/>
</dbReference>